<evidence type="ECO:0000259" key="6">
    <source>
        <dbReference type="Pfam" id="PF01628"/>
    </source>
</evidence>
<dbReference type="Pfam" id="PF01628">
    <property type="entry name" value="HrcA"/>
    <property type="match status" value="1"/>
</dbReference>
<accession>A0ABY9HC12</accession>
<dbReference type="InterPro" id="IPR021153">
    <property type="entry name" value="HrcA_C"/>
</dbReference>
<evidence type="ECO:0000256" key="3">
    <source>
        <dbReference type="ARBA" id="ARBA00023016"/>
    </source>
</evidence>
<dbReference type="PIRSF" id="PIRSF005485">
    <property type="entry name" value="HrcA"/>
    <property type="match status" value="1"/>
</dbReference>
<keyword evidence="8" id="KW-1185">Reference proteome</keyword>
<keyword evidence="2 5" id="KW-0805">Transcription regulation</keyword>
<gene>
    <name evidence="5" type="primary">hrcA</name>
    <name evidence="7" type="ORF">Q8852_01115</name>
</gene>
<evidence type="ECO:0000313" key="7">
    <source>
        <dbReference type="EMBL" id="WLP85739.1"/>
    </source>
</evidence>
<keyword evidence="4 5" id="KW-0804">Transcription</keyword>
<evidence type="ECO:0000256" key="5">
    <source>
        <dbReference type="HAMAP-Rule" id="MF_00081"/>
    </source>
</evidence>
<dbReference type="SUPFAM" id="SSF55781">
    <property type="entry name" value="GAF domain-like"/>
    <property type="match status" value="1"/>
</dbReference>
<proteinExistence type="inferred from homology"/>
<sequence length="345" mass="39486">MKTIKKLSDKYEPVLKYTVQAYVETGEPISSSYLLSKYAPLHPEINFSSAKMRYIMNDLEELGYLKKEAHTSGRIPTLEGLNYYAKFLSQQVTTKFEDKLESILANKNVQIDETVDQAAQIISDMTGLTMVTTQSDISDMQLKSIELVSLSETKATIVMVISTGEVFSKILDVENKDFRMNDVRIAIKIFKERLINSPLSEIPQRIELLRDVLAQSVKKYQELINSFVEEVFHNIGFRTKNRNNIYGKNNIILSPKIDRESLTKMIDLIENHSVWESIETELEENEKIKIMIDGTGTYMSKKIESGSKITEISVVGATTSDYDMMRSAIQILDKYLNKNKEKENE</sequence>
<dbReference type="PANTHER" id="PTHR34824:SF1">
    <property type="entry name" value="HEAT-INDUCIBLE TRANSCRIPTION REPRESSOR HRCA"/>
    <property type="match status" value="1"/>
</dbReference>
<reference evidence="7" key="1">
    <citation type="submission" date="2023-08" db="EMBL/GenBank/DDBJ databases">
        <title>Complete genome sequence of Mycoplasma seminis 2200.</title>
        <authorList>
            <person name="Spergser J."/>
        </authorList>
    </citation>
    <scope>NUCLEOTIDE SEQUENCE [LARGE SCALE GENOMIC DNA]</scope>
    <source>
        <strain evidence="7">2200</strain>
    </source>
</reference>
<evidence type="ECO:0000256" key="1">
    <source>
        <dbReference type="ARBA" id="ARBA00022491"/>
    </source>
</evidence>
<comment type="similarity">
    <text evidence="5">Belongs to the HrcA family.</text>
</comment>
<dbReference type="InterPro" id="IPR036388">
    <property type="entry name" value="WH-like_DNA-bd_sf"/>
</dbReference>
<keyword evidence="3 5" id="KW-0346">Stress response</keyword>
<dbReference type="SUPFAM" id="SSF46785">
    <property type="entry name" value="Winged helix' DNA-binding domain"/>
    <property type="match status" value="1"/>
</dbReference>
<dbReference type="Gene3D" id="1.10.10.10">
    <property type="entry name" value="Winged helix-like DNA-binding domain superfamily/Winged helix DNA-binding domain"/>
    <property type="match status" value="1"/>
</dbReference>
<dbReference type="Proteomes" id="UP001237011">
    <property type="component" value="Chromosome"/>
</dbReference>
<name>A0ABY9HC12_9MOLU</name>
<dbReference type="EMBL" id="CP132191">
    <property type="protein sequence ID" value="WLP85739.1"/>
    <property type="molecule type" value="Genomic_DNA"/>
</dbReference>
<comment type="function">
    <text evidence="5">Negative regulator of class I heat shock genes (grpE-dnaK-dnaJ and groELS operons). Prevents heat-shock induction of these operons.</text>
</comment>
<dbReference type="InterPro" id="IPR002571">
    <property type="entry name" value="HrcA"/>
</dbReference>
<organism evidence="7 8">
    <name type="scientific">Mycoplasma seminis</name>
    <dbReference type="NCBI Taxonomy" id="512749"/>
    <lineage>
        <taxon>Bacteria</taxon>
        <taxon>Bacillati</taxon>
        <taxon>Mycoplasmatota</taxon>
        <taxon>Mollicutes</taxon>
        <taxon>Mycoplasmataceae</taxon>
        <taxon>Mycoplasma</taxon>
    </lineage>
</organism>
<dbReference type="RefSeq" id="WP_305938164.1">
    <property type="nucleotide sequence ID" value="NZ_CP132191.1"/>
</dbReference>
<dbReference type="InterPro" id="IPR036390">
    <property type="entry name" value="WH_DNA-bd_sf"/>
</dbReference>
<evidence type="ECO:0000313" key="8">
    <source>
        <dbReference type="Proteomes" id="UP001237011"/>
    </source>
</evidence>
<evidence type="ECO:0000256" key="4">
    <source>
        <dbReference type="ARBA" id="ARBA00023163"/>
    </source>
</evidence>
<keyword evidence="1 5" id="KW-0678">Repressor</keyword>
<dbReference type="PANTHER" id="PTHR34824">
    <property type="entry name" value="HEAT-INDUCIBLE TRANSCRIPTION REPRESSOR HRCA"/>
    <property type="match status" value="1"/>
</dbReference>
<protein>
    <recommendedName>
        <fullName evidence="5">Heat-inducible transcription repressor HrcA</fullName>
    </recommendedName>
</protein>
<feature type="domain" description="Heat-inducible transcription repressor HrcA C-terminal" evidence="6">
    <location>
        <begin position="112"/>
        <end position="323"/>
    </location>
</feature>
<evidence type="ECO:0000256" key="2">
    <source>
        <dbReference type="ARBA" id="ARBA00023015"/>
    </source>
</evidence>
<dbReference type="HAMAP" id="MF_00081">
    <property type="entry name" value="HrcA"/>
    <property type="match status" value="1"/>
</dbReference>